<evidence type="ECO:0000313" key="5">
    <source>
        <dbReference type="Proteomes" id="UP000543005"/>
    </source>
</evidence>
<dbReference type="RefSeq" id="WP_185417444.1">
    <property type="nucleotide sequence ID" value="NZ_JAARRU010000002.1"/>
</dbReference>
<evidence type="ECO:0000313" key="1">
    <source>
        <dbReference type="EMBL" id="MBC1565318.1"/>
    </source>
</evidence>
<dbReference type="EMBL" id="JAASWV010000029">
    <property type="protein sequence ID" value="MBC2312296.1"/>
    <property type="molecule type" value="Genomic_DNA"/>
</dbReference>
<proteinExistence type="predicted"/>
<dbReference type="Proteomes" id="UP000586951">
    <property type="component" value="Unassembled WGS sequence"/>
</dbReference>
<gene>
    <name evidence="1" type="ORF">HB907_07860</name>
    <name evidence="2" type="ORF">HCB69_05260</name>
    <name evidence="3" type="ORF">HCC36_02665</name>
    <name evidence="4" type="ORF">HCJ81_15480</name>
</gene>
<dbReference type="AlphaFoldDB" id="A0A7X1DLM4"/>
<dbReference type="EMBL" id="JAARRU010000002">
    <property type="protein sequence ID" value="MBC1565318.1"/>
    <property type="molecule type" value="Genomic_DNA"/>
</dbReference>
<dbReference type="Proteomes" id="UP000565628">
    <property type="component" value="Unassembled WGS sequence"/>
</dbReference>
<reference evidence="5 6" key="1">
    <citation type="submission" date="2020-03" db="EMBL/GenBank/DDBJ databases">
        <title>Soil Listeria distribution.</title>
        <authorList>
            <person name="Liao J."/>
            <person name="Wiedmann M."/>
        </authorList>
    </citation>
    <scope>NUCLEOTIDE SEQUENCE [LARGE SCALE GENOMIC DNA]</scope>
    <source>
        <strain evidence="4 6">FSL L7-0039</strain>
        <strain evidence="3 5">FSL L7-0051</strain>
        <strain evidence="2 7">FSL L7-0054</strain>
        <strain evidence="1 8">FSL L7-1427</strain>
    </source>
</reference>
<organism evidence="4 6">
    <name type="scientific">Listeria booriae</name>
    <dbReference type="NCBI Taxonomy" id="1552123"/>
    <lineage>
        <taxon>Bacteria</taxon>
        <taxon>Bacillati</taxon>
        <taxon>Bacillota</taxon>
        <taxon>Bacilli</taxon>
        <taxon>Bacillales</taxon>
        <taxon>Listeriaceae</taxon>
        <taxon>Listeria</taxon>
    </lineage>
</organism>
<evidence type="ECO:0000313" key="4">
    <source>
        <dbReference type="EMBL" id="MBC2312296.1"/>
    </source>
</evidence>
<evidence type="ECO:0000313" key="2">
    <source>
        <dbReference type="EMBL" id="MBC2283777.1"/>
    </source>
</evidence>
<evidence type="ECO:0000313" key="7">
    <source>
        <dbReference type="Proteomes" id="UP000585696"/>
    </source>
</evidence>
<evidence type="ECO:0000313" key="3">
    <source>
        <dbReference type="EMBL" id="MBC2292123.1"/>
    </source>
</evidence>
<dbReference type="Proteomes" id="UP000585696">
    <property type="component" value="Unassembled WGS sequence"/>
</dbReference>
<sequence>MIAEKVKDKSAAIIPIIRTKHSSKIIPSASKGINCANLSDGFESKGFEGLLGKIHGYDVKKTVQKIPKETIAKTLDVNLSKIKSSNEMNLIDLKIMNTVAEK</sequence>
<evidence type="ECO:0000313" key="8">
    <source>
        <dbReference type="Proteomes" id="UP000586951"/>
    </source>
</evidence>
<name>A0A7X1DLM4_9LIST</name>
<dbReference type="EMBL" id="JAARZS010000010">
    <property type="protein sequence ID" value="MBC2283777.1"/>
    <property type="molecule type" value="Genomic_DNA"/>
</dbReference>
<evidence type="ECO:0000313" key="6">
    <source>
        <dbReference type="Proteomes" id="UP000565628"/>
    </source>
</evidence>
<comment type="caution">
    <text evidence="4">The sequence shown here is derived from an EMBL/GenBank/DDBJ whole genome shotgun (WGS) entry which is preliminary data.</text>
</comment>
<dbReference type="Proteomes" id="UP000543005">
    <property type="component" value="Unassembled WGS sequence"/>
</dbReference>
<protein>
    <submittedName>
        <fullName evidence="4">Uncharacterized protein</fullName>
    </submittedName>
</protein>
<accession>A0A7X1DLM4</accession>
<dbReference type="EMBL" id="JAARZT010000004">
    <property type="protein sequence ID" value="MBC2292123.1"/>
    <property type="molecule type" value="Genomic_DNA"/>
</dbReference>